<organism evidence="2 3">
    <name type="scientific">Paenibacillus barcinonensis</name>
    <dbReference type="NCBI Taxonomy" id="198119"/>
    <lineage>
        <taxon>Bacteria</taxon>
        <taxon>Bacillati</taxon>
        <taxon>Bacillota</taxon>
        <taxon>Bacilli</taxon>
        <taxon>Bacillales</taxon>
        <taxon>Paenibacillaceae</taxon>
        <taxon>Paenibacillus</taxon>
    </lineage>
</organism>
<proteinExistence type="predicted"/>
<comment type="caution">
    <text evidence="2">The sequence shown here is derived from an EMBL/GenBank/DDBJ whole genome shotgun (WGS) entry which is preliminary data.</text>
</comment>
<dbReference type="EMBL" id="QJSW01000002">
    <property type="protein sequence ID" value="PYE51387.1"/>
    <property type="molecule type" value="Genomic_DNA"/>
</dbReference>
<protein>
    <submittedName>
        <fullName evidence="2">Transglycosylase-like protein with SLT domain</fullName>
    </submittedName>
</protein>
<dbReference type="AlphaFoldDB" id="A0A2V4VVB5"/>
<dbReference type="SUPFAM" id="SSF53955">
    <property type="entry name" value="Lysozyme-like"/>
    <property type="match status" value="1"/>
</dbReference>
<reference evidence="2 3" key="1">
    <citation type="submission" date="2018-06" db="EMBL/GenBank/DDBJ databases">
        <title>Genomic Encyclopedia of Type Strains, Phase III (KMG-III): the genomes of soil and plant-associated and newly described type strains.</title>
        <authorList>
            <person name="Whitman W."/>
        </authorList>
    </citation>
    <scope>NUCLEOTIDE SEQUENCE [LARGE SCALE GENOMIC DNA]</scope>
    <source>
        <strain evidence="2 3">CECT 7022</strain>
    </source>
</reference>
<sequence length="221" mass="25553">MLIWNKAMSVGVLLICYVIWQNHLPPEENVKRVNVVERSQQSVILNTPQEQNASSSIRSSDIRALKAPQSDLVQMIQGYIQLQHEKSIAEAELQRYVNWVEQYTKDSKIEPLWIIAMMWQESRMIEDSVSSDGAIGLLQIIPSTAKWLGVNKSKLYEPETNIKTGIRYMQYLLNKYDGNLRKATIAYNQGEGNVDRGKARSWYYNQVNKHYSKMKELLEAL</sequence>
<dbReference type="InterPro" id="IPR023346">
    <property type="entry name" value="Lysozyme-like_dom_sf"/>
</dbReference>
<dbReference type="Gene3D" id="1.10.530.10">
    <property type="match status" value="1"/>
</dbReference>
<dbReference type="Proteomes" id="UP000247790">
    <property type="component" value="Unassembled WGS sequence"/>
</dbReference>
<accession>A0A2V4VVB5</accession>
<gene>
    <name evidence="2" type="ORF">DFQ00_102181</name>
</gene>
<dbReference type="PANTHER" id="PTHR37423">
    <property type="entry name" value="SOLUBLE LYTIC MUREIN TRANSGLYCOSYLASE-RELATED"/>
    <property type="match status" value="1"/>
</dbReference>
<dbReference type="Pfam" id="PF01464">
    <property type="entry name" value="SLT"/>
    <property type="match status" value="1"/>
</dbReference>
<dbReference type="PANTHER" id="PTHR37423:SF2">
    <property type="entry name" value="MEMBRANE-BOUND LYTIC MUREIN TRANSGLYCOSYLASE C"/>
    <property type="match status" value="1"/>
</dbReference>
<evidence type="ECO:0000313" key="2">
    <source>
        <dbReference type="EMBL" id="PYE51387.1"/>
    </source>
</evidence>
<dbReference type="InterPro" id="IPR008258">
    <property type="entry name" value="Transglycosylase_SLT_dom_1"/>
</dbReference>
<feature type="domain" description="Transglycosylase SLT" evidence="1">
    <location>
        <begin position="101"/>
        <end position="200"/>
    </location>
</feature>
<name>A0A2V4VVB5_PAEBA</name>
<evidence type="ECO:0000313" key="3">
    <source>
        <dbReference type="Proteomes" id="UP000247790"/>
    </source>
</evidence>
<evidence type="ECO:0000259" key="1">
    <source>
        <dbReference type="Pfam" id="PF01464"/>
    </source>
</evidence>